<evidence type="ECO:0000313" key="7">
    <source>
        <dbReference type="EMBL" id="AEV67639.1"/>
    </source>
</evidence>
<dbReference type="GO" id="GO:0046872">
    <property type="term" value="F:metal ion binding"/>
    <property type="evidence" value="ECO:0007669"/>
    <property type="project" value="UniProtKB-KW"/>
</dbReference>
<evidence type="ECO:0000256" key="4">
    <source>
        <dbReference type="ARBA" id="ARBA00023136"/>
    </source>
</evidence>
<dbReference type="GO" id="GO:0008758">
    <property type="term" value="F:UDP-2,3-diacylglucosamine hydrolase activity"/>
    <property type="evidence" value="ECO:0007669"/>
    <property type="project" value="TreeGrafter"/>
</dbReference>
<dbReference type="Pfam" id="PF00149">
    <property type="entry name" value="Metallophos"/>
    <property type="match status" value="1"/>
</dbReference>
<evidence type="ECO:0000259" key="6">
    <source>
        <dbReference type="Pfam" id="PF00149"/>
    </source>
</evidence>
<keyword evidence="3" id="KW-0479">Metal-binding</keyword>
<evidence type="ECO:0000256" key="1">
    <source>
        <dbReference type="ARBA" id="ARBA00022475"/>
    </source>
</evidence>
<dbReference type="eggNOG" id="COG2908">
    <property type="taxonomic scope" value="Bacteria"/>
</dbReference>
<dbReference type="InterPro" id="IPR029052">
    <property type="entry name" value="Metallo-depent_PP-like"/>
</dbReference>
<dbReference type="EMBL" id="CP003065">
    <property type="protein sequence ID" value="AEV67639.1"/>
    <property type="molecule type" value="Genomic_DNA"/>
</dbReference>
<proteinExistence type="predicted"/>
<keyword evidence="2" id="KW-0997">Cell inner membrane</keyword>
<sequence>MLTMYEHQKLSRIFREAECIPFDDLSKIAIMSDCHRGDGSWADSFSKNKNIYYAALNYYYDMNYTYIELGDGDELWENYELSEIVNQHSDVFFLLSKFIDSGRAYFIYGNHDIVKKFSGFAKCSKYRFMDKREKANISLFDKVKFHEGLILEHTLFGKRIFLVHGHQVSLMNDRLWRLSRFLVRYVWRPLELLGVNDPISAAKNYKKKASVESKLIDWVKKEKHILIAGHTHRPMFPELGDWPYFNDGSCIHPYGITSIEIADGNISLVRWSIKTKKDGTLFVDREIIAGPEKLINYFKYLENKKYNNV</sequence>
<dbReference type="GO" id="GO:0016020">
    <property type="term" value="C:membrane"/>
    <property type="evidence" value="ECO:0007669"/>
    <property type="project" value="GOC"/>
</dbReference>
<dbReference type="Proteomes" id="UP000005435">
    <property type="component" value="Chromosome"/>
</dbReference>
<keyword evidence="1" id="KW-1003">Cell membrane</keyword>
<dbReference type="PANTHER" id="PTHR34990">
    <property type="entry name" value="UDP-2,3-DIACYLGLUCOSAMINE HYDROLASE-RELATED"/>
    <property type="match status" value="1"/>
</dbReference>
<dbReference type="SUPFAM" id="SSF56300">
    <property type="entry name" value="Metallo-dependent phosphatases"/>
    <property type="match status" value="1"/>
</dbReference>
<reference evidence="7 8" key="2">
    <citation type="journal article" date="2012" name="Stand. Genomic Sci.">
        <title>Complete Genome Sequence of Clostridium clariflavum DSM 19732.</title>
        <authorList>
            <person name="Izquierdo J.A."/>
            <person name="Goodwin L."/>
            <person name="Davenport K.W."/>
            <person name="Teshima H."/>
            <person name="Bruce D."/>
            <person name="Detter C."/>
            <person name="Tapia R."/>
            <person name="Han S."/>
            <person name="Land M."/>
            <person name="Hauser L."/>
            <person name="Jeffries C.D."/>
            <person name="Han J."/>
            <person name="Pitluck S."/>
            <person name="Nolan M."/>
            <person name="Chen A."/>
            <person name="Huntemann M."/>
            <person name="Mavromatis K."/>
            <person name="Mikhailova N."/>
            <person name="Liolios K."/>
            <person name="Woyke T."/>
            <person name="Lynd L.R."/>
        </authorList>
    </citation>
    <scope>NUCLEOTIDE SEQUENCE [LARGE SCALE GENOMIC DNA]</scope>
    <source>
        <strain evidence="8">DSM 19732 / NBRC 101661 / EBR45</strain>
    </source>
</reference>
<keyword evidence="5" id="KW-0464">Manganese</keyword>
<dbReference type="Gene3D" id="3.60.21.10">
    <property type="match status" value="1"/>
</dbReference>
<evidence type="ECO:0000313" key="8">
    <source>
        <dbReference type="Proteomes" id="UP000005435"/>
    </source>
</evidence>
<keyword evidence="4" id="KW-0472">Membrane</keyword>
<accession>G8LWY7</accession>
<evidence type="ECO:0000256" key="3">
    <source>
        <dbReference type="ARBA" id="ARBA00022723"/>
    </source>
</evidence>
<gene>
    <name evidence="7" type="ordered locus">Clocl_0961</name>
</gene>
<name>G8LWY7_ACECE</name>
<evidence type="ECO:0000256" key="2">
    <source>
        <dbReference type="ARBA" id="ARBA00022519"/>
    </source>
</evidence>
<evidence type="ECO:0000256" key="5">
    <source>
        <dbReference type="ARBA" id="ARBA00023211"/>
    </source>
</evidence>
<organism evidence="7 8">
    <name type="scientific">Acetivibrio clariflavus (strain DSM 19732 / NBRC 101661 / EBR45)</name>
    <name type="common">Clostridium clariflavum</name>
    <dbReference type="NCBI Taxonomy" id="720554"/>
    <lineage>
        <taxon>Bacteria</taxon>
        <taxon>Bacillati</taxon>
        <taxon>Bacillota</taxon>
        <taxon>Clostridia</taxon>
        <taxon>Eubacteriales</taxon>
        <taxon>Oscillospiraceae</taxon>
        <taxon>Acetivibrio</taxon>
    </lineage>
</organism>
<dbReference type="GO" id="GO:0009245">
    <property type="term" value="P:lipid A biosynthetic process"/>
    <property type="evidence" value="ECO:0007669"/>
    <property type="project" value="TreeGrafter"/>
</dbReference>
<keyword evidence="8" id="KW-1185">Reference proteome</keyword>
<reference evidence="8" key="1">
    <citation type="submission" date="2011-12" db="EMBL/GenBank/DDBJ databases">
        <title>Complete sequence of Clostridium clariflavum DSM 19732.</title>
        <authorList>
            <consortium name="US DOE Joint Genome Institute"/>
            <person name="Lucas S."/>
            <person name="Han J."/>
            <person name="Lapidus A."/>
            <person name="Cheng J.-F."/>
            <person name="Goodwin L."/>
            <person name="Pitluck S."/>
            <person name="Peters L."/>
            <person name="Teshima H."/>
            <person name="Detter J.C."/>
            <person name="Han C."/>
            <person name="Tapia R."/>
            <person name="Land M."/>
            <person name="Hauser L."/>
            <person name="Kyrpides N."/>
            <person name="Ivanova N."/>
            <person name="Pagani I."/>
            <person name="Kitzmiller T."/>
            <person name="Lynd L."/>
            <person name="Izquierdo J."/>
            <person name="Woyke T."/>
        </authorList>
    </citation>
    <scope>NUCLEOTIDE SEQUENCE [LARGE SCALE GENOMIC DNA]</scope>
    <source>
        <strain evidence="8">DSM 19732 / NBRC 101661 / EBR45</strain>
    </source>
</reference>
<dbReference type="STRING" id="720554.Clocl_0961"/>
<dbReference type="KEGG" id="ccl:Clocl_0961"/>
<dbReference type="InterPro" id="IPR043461">
    <property type="entry name" value="LpxH-like"/>
</dbReference>
<dbReference type="HOGENOM" id="CLU_065964_0_0_9"/>
<dbReference type="InterPro" id="IPR004843">
    <property type="entry name" value="Calcineurin-like_PHP"/>
</dbReference>
<protein>
    <recommendedName>
        <fullName evidence="6">Calcineurin-like phosphoesterase domain-containing protein</fullName>
    </recommendedName>
</protein>
<feature type="domain" description="Calcineurin-like phosphoesterase" evidence="6">
    <location>
        <begin position="27"/>
        <end position="234"/>
    </location>
</feature>
<dbReference type="AlphaFoldDB" id="G8LWY7"/>